<accession>A0A1G2TXC1</accession>
<dbReference type="Proteomes" id="UP000177707">
    <property type="component" value="Unassembled WGS sequence"/>
</dbReference>
<evidence type="ECO:0008006" key="4">
    <source>
        <dbReference type="Google" id="ProtNLM"/>
    </source>
</evidence>
<evidence type="ECO:0000313" key="2">
    <source>
        <dbReference type="EMBL" id="OHB01958.1"/>
    </source>
</evidence>
<feature type="transmembrane region" description="Helical" evidence="1">
    <location>
        <begin position="6"/>
        <end position="23"/>
    </location>
</feature>
<protein>
    <recommendedName>
        <fullName evidence="4">Carboxypeptidase regulatory-like domain-containing protein</fullName>
    </recommendedName>
</protein>
<gene>
    <name evidence="2" type="ORF">A3A96_00765</name>
</gene>
<name>A0A1G2TXC1_9BACT</name>
<organism evidence="2 3">
    <name type="scientific">Candidatus Zambryskibacteria bacterium RIFCSPLOWO2_01_FULL_39_39</name>
    <dbReference type="NCBI Taxonomy" id="1802758"/>
    <lineage>
        <taxon>Bacteria</taxon>
        <taxon>Candidatus Zambryskiibacteriota</taxon>
    </lineage>
</organism>
<dbReference type="AlphaFoldDB" id="A0A1G2TXC1"/>
<dbReference type="STRING" id="1802758.A3A96_00765"/>
<keyword evidence="1" id="KW-0472">Membrane</keyword>
<keyword evidence="1" id="KW-0812">Transmembrane</keyword>
<sequence>MGNKIIIIILLVLVALAGGFYFYNKKVEQKRPIACNMEAKLCPDGSTVGRTGPNCEFALCPTTEIKEEATTKTGTISGTITTSPTCPVERIPPEPGCAPRPYATSIEIKQIGKTFILKTIKSDDLGKFNTELPLGSYELKPAGGSVFPSCGSTTVQVESGQNSVVDISCDTGIR</sequence>
<reference evidence="2 3" key="1">
    <citation type="journal article" date="2016" name="Nat. Commun.">
        <title>Thousands of microbial genomes shed light on interconnected biogeochemical processes in an aquifer system.</title>
        <authorList>
            <person name="Anantharaman K."/>
            <person name="Brown C.T."/>
            <person name="Hug L.A."/>
            <person name="Sharon I."/>
            <person name="Castelle C.J."/>
            <person name="Probst A.J."/>
            <person name="Thomas B.C."/>
            <person name="Singh A."/>
            <person name="Wilkins M.J."/>
            <person name="Karaoz U."/>
            <person name="Brodie E.L."/>
            <person name="Williams K.H."/>
            <person name="Hubbard S.S."/>
            <person name="Banfield J.F."/>
        </authorList>
    </citation>
    <scope>NUCLEOTIDE SEQUENCE [LARGE SCALE GENOMIC DNA]</scope>
</reference>
<evidence type="ECO:0000313" key="3">
    <source>
        <dbReference type="Proteomes" id="UP000177707"/>
    </source>
</evidence>
<comment type="caution">
    <text evidence="2">The sequence shown here is derived from an EMBL/GenBank/DDBJ whole genome shotgun (WGS) entry which is preliminary data.</text>
</comment>
<dbReference type="EMBL" id="MHWB01000009">
    <property type="protein sequence ID" value="OHB01958.1"/>
    <property type="molecule type" value="Genomic_DNA"/>
</dbReference>
<proteinExistence type="predicted"/>
<evidence type="ECO:0000256" key="1">
    <source>
        <dbReference type="SAM" id="Phobius"/>
    </source>
</evidence>
<keyword evidence="1" id="KW-1133">Transmembrane helix</keyword>